<dbReference type="EMBL" id="JANPWB010000014">
    <property type="protein sequence ID" value="KAJ1100210.1"/>
    <property type="molecule type" value="Genomic_DNA"/>
</dbReference>
<feature type="region of interest" description="Disordered" evidence="1">
    <location>
        <begin position="1"/>
        <end position="33"/>
    </location>
</feature>
<dbReference type="AlphaFoldDB" id="A0AAV7MBP9"/>
<keyword evidence="3" id="KW-1185">Reference proteome</keyword>
<reference evidence="2" key="1">
    <citation type="journal article" date="2022" name="bioRxiv">
        <title>Sequencing and chromosome-scale assembly of the giantPleurodeles waltlgenome.</title>
        <authorList>
            <person name="Brown T."/>
            <person name="Elewa A."/>
            <person name="Iarovenko S."/>
            <person name="Subramanian E."/>
            <person name="Araus A.J."/>
            <person name="Petzold A."/>
            <person name="Susuki M."/>
            <person name="Suzuki K.-i.T."/>
            <person name="Hayashi T."/>
            <person name="Toyoda A."/>
            <person name="Oliveira C."/>
            <person name="Osipova E."/>
            <person name="Leigh N.D."/>
            <person name="Simon A."/>
            <person name="Yun M.H."/>
        </authorList>
    </citation>
    <scope>NUCLEOTIDE SEQUENCE</scope>
    <source>
        <strain evidence="2">20211129_DDA</strain>
        <tissue evidence="2">Liver</tissue>
    </source>
</reference>
<feature type="region of interest" description="Disordered" evidence="1">
    <location>
        <begin position="81"/>
        <end position="113"/>
    </location>
</feature>
<feature type="compositionally biased region" description="Polar residues" evidence="1">
    <location>
        <begin position="17"/>
        <end position="28"/>
    </location>
</feature>
<gene>
    <name evidence="2" type="ORF">NDU88_005297</name>
</gene>
<dbReference type="Proteomes" id="UP001066276">
    <property type="component" value="Chromosome 10"/>
</dbReference>
<protein>
    <submittedName>
        <fullName evidence="2">Uncharacterized protein</fullName>
    </submittedName>
</protein>
<proteinExistence type="predicted"/>
<feature type="compositionally biased region" description="Basic and acidic residues" evidence="1">
    <location>
        <begin position="1"/>
        <end position="15"/>
    </location>
</feature>
<comment type="caution">
    <text evidence="2">The sequence shown here is derived from an EMBL/GenBank/DDBJ whole genome shotgun (WGS) entry which is preliminary data.</text>
</comment>
<evidence type="ECO:0000313" key="3">
    <source>
        <dbReference type="Proteomes" id="UP001066276"/>
    </source>
</evidence>
<sequence length="113" mass="12301">MHSERLDQSERHISEVVDSQSTMSSGQAKVSKERVALHVKVDDLEARSHRNNLRAVDAAESTALDNMEGDREIRAWCESGAARKSTQHGRWPVPVVAPAGGPQRDCGDGEASP</sequence>
<evidence type="ECO:0000256" key="1">
    <source>
        <dbReference type="SAM" id="MobiDB-lite"/>
    </source>
</evidence>
<name>A0AAV7MBP9_PLEWA</name>
<feature type="compositionally biased region" description="Low complexity" evidence="1">
    <location>
        <begin position="92"/>
        <end position="102"/>
    </location>
</feature>
<accession>A0AAV7MBP9</accession>
<organism evidence="2 3">
    <name type="scientific">Pleurodeles waltl</name>
    <name type="common">Iberian ribbed newt</name>
    <dbReference type="NCBI Taxonomy" id="8319"/>
    <lineage>
        <taxon>Eukaryota</taxon>
        <taxon>Metazoa</taxon>
        <taxon>Chordata</taxon>
        <taxon>Craniata</taxon>
        <taxon>Vertebrata</taxon>
        <taxon>Euteleostomi</taxon>
        <taxon>Amphibia</taxon>
        <taxon>Batrachia</taxon>
        <taxon>Caudata</taxon>
        <taxon>Salamandroidea</taxon>
        <taxon>Salamandridae</taxon>
        <taxon>Pleurodelinae</taxon>
        <taxon>Pleurodeles</taxon>
    </lineage>
</organism>
<evidence type="ECO:0000313" key="2">
    <source>
        <dbReference type="EMBL" id="KAJ1100210.1"/>
    </source>
</evidence>